<feature type="transmembrane region" description="Helical" evidence="3">
    <location>
        <begin position="50"/>
        <end position="68"/>
    </location>
</feature>
<keyword evidence="6" id="KW-1185">Reference proteome</keyword>
<comment type="caution">
    <text evidence="5">The sequence shown here is derived from an EMBL/GenBank/DDBJ whole genome shotgun (WGS) entry which is preliminary data.</text>
</comment>
<dbReference type="GO" id="GO:0016020">
    <property type="term" value="C:membrane"/>
    <property type="evidence" value="ECO:0007669"/>
    <property type="project" value="UniProtKB-SubCell"/>
</dbReference>
<name>A0AAD5JPT4_9FUNG</name>
<keyword evidence="3" id="KW-0472">Membrane</keyword>
<feature type="transmembrane region" description="Helical" evidence="3">
    <location>
        <begin position="16"/>
        <end position="38"/>
    </location>
</feature>
<feature type="transmembrane region" description="Helical" evidence="3">
    <location>
        <begin position="74"/>
        <end position="97"/>
    </location>
</feature>
<feature type="transmembrane region" description="Helical" evidence="3">
    <location>
        <begin position="278"/>
        <end position="297"/>
    </location>
</feature>
<dbReference type="GO" id="GO:0022857">
    <property type="term" value="F:transmembrane transporter activity"/>
    <property type="evidence" value="ECO:0007669"/>
    <property type="project" value="InterPro"/>
</dbReference>
<gene>
    <name evidence="5" type="ORF">BDA99DRAFT_446364</name>
</gene>
<comment type="subcellular location">
    <subcellularLocation>
        <location evidence="1">Membrane</location>
        <topology evidence="1">Multi-pass membrane protein</topology>
    </subcellularLocation>
</comment>
<feature type="transmembrane region" description="Helical" evidence="3">
    <location>
        <begin position="225"/>
        <end position="245"/>
    </location>
</feature>
<reference evidence="5" key="2">
    <citation type="submission" date="2023-02" db="EMBL/GenBank/DDBJ databases">
        <authorList>
            <consortium name="DOE Joint Genome Institute"/>
            <person name="Mondo S.J."/>
            <person name="Chang Y."/>
            <person name="Wang Y."/>
            <person name="Ahrendt S."/>
            <person name="Andreopoulos W."/>
            <person name="Barry K."/>
            <person name="Beard J."/>
            <person name="Benny G.L."/>
            <person name="Blankenship S."/>
            <person name="Bonito G."/>
            <person name="Cuomo C."/>
            <person name="Desiro A."/>
            <person name="Gervers K.A."/>
            <person name="Hundley H."/>
            <person name="Kuo A."/>
            <person name="LaButti K."/>
            <person name="Lang B.F."/>
            <person name="Lipzen A."/>
            <person name="O'Donnell K."/>
            <person name="Pangilinan J."/>
            <person name="Reynolds N."/>
            <person name="Sandor L."/>
            <person name="Smith M.W."/>
            <person name="Tsang A."/>
            <person name="Grigoriev I.V."/>
            <person name="Stajich J.E."/>
            <person name="Spatafora J.W."/>
        </authorList>
    </citation>
    <scope>NUCLEOTIDE SEQUENCE</scope>
    <source>
        <strain evidence="5">RSA 2281</strain>
    </source>
</reference>
<comment type="similarity">
    <text evidence="2">Belongs to the major facilitator superfamily. Monocarboxylate porter (TC 2.A.1.13) family.</text>
</comment>
<feature type="domain" description="Major facilitator superfamily (MFS) profile" evidence="4">
    <location>
        <begin position="187"/>
        <end position="375"/>
    </location>
</feature>
<protein>
    <submittedName>
        <fullName evidence="5">Major facilitator superfamily domain-containing protein</fullName>
    </submittedName>
</protein>
<dbReference type="InterPro" id="IPR011701">
    <property type="entry name" value="MFS"/>
</dbReference>
<feature type="transmembrane region" description="Helical" evidence="3">
    <location>
        <begin position="109"/>
        <end position="127"/>
    </location>
</feature>
<feature type="transmembrane region" description="Helical" evidence="3">
    <location>
        <begin position="188"/>
        <end position="213"/>
    </location>
</feature>
<accession>A0AAD5JPT4</accession>
<reference evidence="5" key="1">
    <citation type="journal article" date="2022" name="IScience">
        <title>Evolution of zygomycete secretomes and the origins of terrestrial fungal ecologies.</title>
        <authorList>
            <person name="Chang Y."/>
            <person name="Wang Y."/>
            <person name="Mondo S."/>
            <person name="Ahrendt S."/>
            <person name="Andreopoulos W."/>
            <person name="Barry K."/>
            <person name="Beard J."/>
            <person name="Benny G.L."/>
            <person name="Blankenship S."/>
            <person name="Bonito G."/>
            <person name="Cuomo C."/>
            <person name="Desiro A."/>
            <person name="Gervers K.A."/>
            <person name="Hundley H."/>
            <person name="Kuo A."/>
            <person name="LaButti K."/>
            <person name="Lang B.F."/>
            <person name="Lipzen A."/>
            <person name="O'Donnell K."/>
            <person name="Pangilinan J."/>
            <person name="Reynolds N."/>
            <person name="Sandor L."/>
            <person name="Smith M.E."/>
            <person name="Tsang A."/>
            <person name="Grigoriev I.V."/>
            <person name="Stajich J.E."/>
            <person name="Spatafora J.W."/>
        </authorList>
    </citation>
    <scope>NUCLEOTIDE SEQUENCE</scope>
    <source>
        <strain evidence="5">RSA 2281</strain>
    </source>
</reference>
<dbReference type="InterPro" id="IPR020846">
    <property type="entry name" value="MFS_dom"/>
</dbReference>
<dbReference type="Gene3D" id="1.20.1250.20">
    <property type="entry name" value="MFS general substrate transporter like domains"/>
    <property type="match status" value="2"/>
</dbReference>
<evidence type="ECO:0000256" key="1">
    <source>
        <dbReference type="ARBA" id="ARBA00004141"/>
    </source>
</evidence>
<dbReference type="PROSITE" id="PS50850">
    <property type="entry name" value="MFS"/>
    <property type="match status" value="1"/>
</dbReference>
<feature type="transmembrane region" description="Helical" evidence="3">
    <location>
        <begin position="252"/>
        <end position="272"/>
    </location>
</feature>
<evidence type="ECO:0000313" key="5">
    <source>
        <dbReference type="EMBL" id="KAI9248230.1"/>
    </source>
</evidence>
<evidence type="ECO:0000259" key="4">
    <source>
        <dbReference type="PROSITE" id="PS50850"/>
    </source>
</evidence>
<dbReference type="Pfam" id="PF07690">
    <property type="entry name" value="MFS_1"/>
    <property type="match status" value="1"/>
</dbReference>
<dbReference type="PANTHER" id="PTHR11360">
    <property type="entry name" value="MONOCARBOXYLATE TRANSPORTER"/>
    <property type="match status" value="1"/>
</dbReference>
<proteinExistence type="inferred from homology"/>
<organism evidence="5 6">
    <name type="scientific">Phascolomyces articulosus</name>
    <dbReference type="NCBI Taxonomy" id="60185"/>
    <lineage>
        <taxon>Eukaryota</taxon>
        <taxon>Fungi</taxon>
        <taxon>Fungi incertae sedis</taxon>
        <taxon>Mucoromycota</taxon>
        <taxon>Mucoromycotina</taxon>
        <taxon>Mucoromycetes</taxon>
        <taxon>Mucorales</taxon>
        <taxon>Lichtheimiaceae</taxon>
        <taxon>Phascolomyces</taxon>
    </lineage>
</organism>
<dbReference type="Proteomes" id="UP001209540">
    <property type="component" value="Unassembled WGS sequence"/>
</dbReference>
<evidence type="ECO:0000313" key="6">
    <source>
        <dbReference type="Proteomes" id="UP001209540"/>
    </source>
</evidence>
<evidence type="ECO:0000256" key="2">
    <source>
        <dbReference type="ARBA" id="ARBA00006727"/>
    </source>
</evidence>
<keyword evidence="3" id="KW-1133">Transmembrane helix</keyword>
<feature type="transmembrane region" description="Helical" evidence="3">
    <location>
        <begin position="345"/>
        <end position="365"/>
    </location>
</feature>
<sequence length="375" mass="41022">MQDHFQQHVFGQTNEITIQLSFVGTLGVLISNGLGFFSQSLEFLIGLKKSLLIGTVLVSAGLIAAGSTTEIWQLYLSIGICYGLGDTLLYSPCMRIVAEWFDEKSRSTAMSIVASSTGITGLVTPFIMSAINKKLGEHWTFRILGIAYFACNLVACIIFKKRHRKDGGGQLEKPTDSLKLSTLKDLNLVIWCFSAFLQAMSLYIPVFFLPSYATYWGLTETQGSILVSISSGTNFIGRILTGILADRIGCMNMNIICTMISGIATFSVWSFAYSFQALIGYAILIGFFGGTFYALFGPITVRIMGMEKYALGFSWVLLATCPGILGPTIASAIEGVSRIEPFLSYKLFCGALYIASSVTTAVIRWRLDKTLFSKV</sequence>
<dbReference type="InterPro" id="IPR050327">
    <property type="entry name" value="Proton-linked_MCT"/>
</dbReference>
<dbReference type="InterPro" id="IPR036259">
    <property type="entry name" value="MFS_trans_sf"/>
</dbReference>
<evidence type="ECO:0000256" key="3">
    <source>
        <dbReference type="SAM" id="Phobius"/>
    </source>
</evidence>
<feature type="transmembrane region" description="Helical" evidence="3">
    <location>
        <begin position="139"/>
        <end position="159"/>
    </location>
</feature>
<dbReference type="PANTHER" id="PTHR11360:SF284">
    <property type="entry name" value="EG:103B4.3 PROTEIN-RELATED"/>
    <property type="match status" value="1"/>
</dbReference>
<dbReference type="AlphaFoldDB" id="A0AAD5JPT4"/>
<keyword evidence="3" id="KW-0812">Transmembrane</keyword>
<dbReference type="SUPFAM" id="SSF103473">
    <property type="entry name" value="MFS general substrate transporter"/>
    <property type="match status" value="1"/>
</dbReference>
<dbReference type="EMBL" id="JAIXMP010000039">
    <property type="protein sequence ID" value="KAI9248230.1"/>
    <property type="molecule type" value="Genomic_DNA"/>
</dbReference>
<feature type="transmembrane region" description="Helical" evidence="3">
    <location>
        <begin position="309"/>
        <end position="333"/>
    </location>
</feature>